<dbReference type="Pfam" id="PF00817">
    <property type="entry name" value="IMS"/>
    <property type="match status" value="1"/>
</dbReference>
<dbReference type="GO" id="GO:0003887">
    <property type="term" value="F:DNA-directed DNA polymerase activity"/>
    <property type="evidence" value="ECO:0007669"/>
    <property type="project" value="TreeGrafter"/>
</dbReference>
<dbReference type="GO" id="GO:0006281">
    <property type="term" value="P:DNA repair"/>
    <property type="evidence" value="ECO:0007669"/>
    <property type="project" value="UniProtKB-KW"/>
</dbReference>
<dbReference type="EMBL" id="MFKO01000002">
    <property type="protein sequence ID" value="OGG41800.1"/>
    <property type="molecule type" value="Genomic_DNA"/>
</dbReference>
<name>A0A1F6BY09_9BACT</name>
<evidence type="ECO:0000256" key="4">
    <source>
        <dbReference type="ARBA" id="ARBA00023204"/>
    </source>
</evidence>
<protein>
    <recommendedName>
        <fullName evidence="6">UmuC domain-containing protein</fullName>
    </recommendedName>
</protein>
<reference evidence="7 8" key="1">
    <citation type="journal article" date="2016" name="Nat. Commun.">
        <title>Thousands of microbial genomes shed light on interconnected biogeochemical processes in an aquifer system.</title>
        <authorList>
            <person name="Anantharaman K."/>
            <person name="Brown C.T."/>
            <person name="Hug L.A."/>
            <person name="Sharon I."/>
            <person name="Castelle C.J."/>
            <person name="Probst A.J."/>
            <person name="Thomas B.C."/>
            <person name="Singh A."/>
            <person name="Wilkins M.J."/>
            <person name="Karaoz U."/>
            <person name="Brodie E.L."/>
            <person name="Williams K.H."/>
            <person name="Hubbard S.S."/>
            <person name="Banfield J.F."/>
        </authorList>
    </citation>
    <scope>NUCLEOTIDE SEQUENCE [LARGE SCALE GENOMIC DNA]</scope>
</reference>
<proteinExistence type="inferred from homology"/>
<dbReference type="Pfam" id="PF11799">
    <property type="entry name" value="IMS_C"/>
    <property type="match status" value="1"/>
</dbReference>
<dbReference type="GO" id="GO:0005829">
    <property type="term" value="C:cytosol"/>
    <property type="evidence" value="ECO:0007669"/>
    <property type="project" value="TreeGrafter"/>
</dbReference>
<dbReference type="SUPFAM" id="SSF56672">
    <property type="entry name" value="DNA/RNA polymerases"/>
    <property type="match status" value="1"/>
</dbReference>
<dbReference type="InterPro" id="IPR025188">
    <property type="entry name" value="DUF4113"/>
</dbReference>
<dbReference type="PROSITE" id="PS50173">
    <property type="entry name" value="UMUC"/>
    <property type="match status" value="1"/>
</dbReference>
<evidence type="ECO:0000256" key="3">
    <source>
        <dbReference type="ARBA" id="ARBA00023199"/>
    </source>
</evidence>
<dbReference type="PANTHER" id="PTHR11076">
    <property type="entry name" value="DNA REPAIR POLYMERASE UMUC / TRANSFERASE FAMILY MEMBER"/>
    <property type="match status" value="1"/>
</dbReference>
<dbReference type="InterPro" id="IPR017961">
    <property type="entry name" value="DNA_pol_Y-fam_little_finger"/>
</dbReference>
<dbReference type="CDD" id="cd01700">
    <property type="entry name" value="PolY_Pol_V_umuC"/>
    <property type="match status" value="1"/>
</dbReference>
<dbReference type="Gene3D" id="3.30.70.270">
    <property type="match status" value="1"/>
</dbReference>
<feature type="domain" description="UmuC" evidence="6">
    <location>
        <begin position="4"/>
        <end position="184"/>
    </location>
</feature>
<keyword evidence="2" id="KW-0227">DNA damage</keyword>
<organism evidence="7 8">
    <name type="scientific">Candidatus Kaiserbacteria bacterium RIFCSPHIGHO2_01_FULL_46_22</name>
    <dbReference type="NCBI Taxonomy" id="1798475"/>
    <lineage>
        <taxon>Bacteria</taxon>
        <taxon>Candidatus Kaiseribacteriota</taxon>
    </lineage>
</organism>
<evidence type="ECO:0000256" key="2">
    <source>
        <dbReference type="ARBA" id="ARBA00022763"/>
    </source>
</evidence>
<evidence type="ECO:0000313" key="7">
    <source>
        <dbReference type="EMBL" id="OGG41800.1"/>
    </source>
</evidence>
<evidence type="ECO:0000256" key="5">
    <source>
        <dbReference type="ARBA" id="ARBA00023236"/>
    </source>
</evidence>
<evidence type="ECO:0000259" key="6">
    <source>
        <dbReference type="PROSITE" id="PS50173"/>
    </source>
</evidence>
<dbReference type="Gene3D" id="3.40.1170.60">
    <property type="match status" value="1"/>
</dbReference>
<comment type="similarity">
    <text evidence="1">Belongs to the DNA polymerase type-Y family.</text>
</comment>
<dbReference type="GO" id="GO:0042276">
    <property type="term" value="P:error-prone translesion synthesis"/>
    <property type="evidence" value="ECO:0007669"/>
    <property type="project" value="TreeGrafter"/>
</dbReference>
<dbReference type="Proteomes" id="UP000176322">
    <property type="component" value="Unassembled WGS sequence"/>
</dbReference>
<comment type="caution">
    <text evidence="7">The sequence shown here is derived from an EMBL/GenBank/DDBJ whole genome shotgun (WGS) entry which is preliminary data.</text>
</comment>
<sequence>MNLFGLVDCNNFFVSCERLFRPDLIGRPVVVLGSNDGVVVSRSEEAKKFGVPMGVPFFKVRDIVKDNKITLFSSNFELYRDVSDRIMFVLQEELGEIYQYSVDEAFFQFTEKSSAVAKIQLTDLKQTIEKKIGVPVSLGAGKTMTIAKYASEMEKRKSGVCVLSGTAWQKLTPQIPLSEIWGIGGKTSVNMRNHKLNFVADLLSAPESFIKEEYGVHGLRLRSELSENPAHQPTEREGLQKSIMHTRSFSKTTESLAALETAVTFHIERAAEELRAIGGKAGSLSVQIQTSRHGDWLLQSGRQEIILPAPMSDTRTLLRYALSLTKALYRSGVPYKKAGVVLGRIISENFVPVSLWDQYEKTDEDALLMNVIDNLNAEWGNDAVTFGRLKKGGQLDHDQHRSPRYTTSWNEVRKVERKI</sequence>
<dbReference type="InterPro" id="IPR001126">
    <property type="entry name" value="UmuC"/>
</dbReference>
<dbReference type="InterPro" id="IPR043502">
    <property type="entry name" value="DNA/RNA_pol_sf"/>
</dbReference>
<dbReference type="GO" id="GO:0009432">
    <property type="term" value="P:SOS response"/>
    <property type="evidence" value="ECO:0007669"/>
    <property type="project" value="UniProtKB-KW"/>
</dbReference>
<keyword evidence="5" id="KW-0742">SOS response</keyword>
<dbReference type="Gene3D" id="1.10.150.20">
    <property type="entry name" value="5' to 3' exonuclease, C-terminal subdomain"/>
    <property type="match status" value="1"/>
</dbReference>
<dbReference type="GO" id="GO:0003684">
    <property type="term" value="F:damaged DNA binding"/>
    <property type="evidence" value="ECO:0007669"/>
    <property type="project" value="InterPro"/>
</dbReference>
<evidence type="ECO:0000313" key="8">
    <source>
        <dbReference type="Proteomes" id="UP000176322"/>
    </source>
</evidence>
<dbReference type="AlphaFoldDB" id="A0A1F6BY09"/>
<dbReference type="STRING" id="1798475.A2837_01130"/>
<keyword evidence="3" id="KW-0741">SOS mutagenesis</keyword>
<dbReference type="Pfam" id="PF13438">
    <property type="entry name" value="DUF4113"/>
    <property type="match status" value="1"/>
</dbReference>
<dbReference type="Gene3D" id="3.30.1490.100">
    <property type="entry name" value="DNA polymerase, Y-family, little finger domain"/>
    <property type="match status" value="1"/>
</dbReference>
<dbReference type="InterPro" id="IPR036775">
    <property type="entry name" value="DNA_pol_Y-fam_lit_finger_sf"/>
</dbReference>
<accession>A0A1F6BY09</accession>
<dbReference type="SUPFAM" id="SSF100879">
    <property type="entry name" value="Lesion bypass DNA polymerase (Y-family), little finger domain"/>
    <property type="match status" value="1"/>
</dbReference>
<keyword evidence="4" id="KW-0234">DNA repair</keyword>
<evidence type="ECO:0000256" key="1">
    <source>
        <dbReference type="ARBA" id="ARBA00010945"/>
    </source>
</evidence>
<gene>
    <name evidence="7" type="ORF">A2837_01130</name>
</gene>
<dbReference type="PANTHER" id="PTHR11076:SF34">
    <property type="entry name" value="PROTEIN UMUC"/>
    <property type="match status" value="1"/>
</dbReference>
<dbReference type="InterPro" id="IPR043128">
    <property type="entry name" value="Rev_trsase/Diguanyl_cyclase"/>
</dbReference>
<dbReference type="InterPro" id="IPR050116">
    <property type="entry name" value="DNA_polymerase-Y"/>
</dbReference>